<feature type="non-terminal residue" evidence="2">
    <location>
        <position position="1"/>
    </location>
</feature>
<feature type="region of interest" description="Disordered" evidence="1">
    <location>
        <begin position="142"/>
        <end position="161"/>
    </location>
</feature>
<proteinExistence type="predicted"/>
<gene>
    <name evidence="2" type="ORF">RFULGI_LOCUS14985</name>
</gene>
<dbReference type="EMBL" id="CAJVPZ010045803">
    <property type="protein sequence ID" value="CAG8769927.1"/>
    <property type="molecule type" value="Genomic_DNA"/>
</dbReference>
<organism evidence="2 3">
    <name type="scientific">Racocetra fulgida</name>
    <dbReference type="NCBI Taxonomy" id="60492"/>
    <lineage>
        <taxon>Eukaryota</taxon>
        <taxon>Fungi</taxon>
        <taxon>Fungi incertae sedis</taxon>
        <taxon>Mucoromycota</taxon>
        <taxon>Glomeromycotina</taxon>
        <taxon>Glomeromycetes</taxon>
        <taxon>Diversisporales</taxon>
        <taxon>Gigasporaceae</taxon>
        <taxon>Racocetra</taxon>
    </lineage>
</organism>
<sequence length="161" mass="18716">DGQPWTDDEINMFSAWIYDGKQQGVKITEDEGNKISSYMEPTFPTDVKIDESTDEPLDPSSLNFQDHVLKMFALGYRNTMWKITGYLDLHDYNSVNSNKDDIFLRLTRLETDITTPMMPRRNPWPRKNILLFYRWAIQGQNSKENSTSTPTDWPSGSLVLK</sequence>
<feature type="non-terminal residue" evidence="2">
    <location>
        <position position="161"/>
    </location>
</feature>
<comment type="caution">
    <text evidence="2">The sequence shown here is derived from an EMBL/GenBank/DDBJ whole genome shotgun (WGS) entry which is preliminary data.</text>
</comment>
<name>A0A9N9NZ67_9GLOM</name>
<keyword evidence="3" id="KW-1185">Reference proteome</keyword>
<dbReference type="AlphaFoldDB" id="A0A9N9NZ67"/>
<reference evidence="2" key="1">
    <citation type="submission" date="2021-06" db="EMBL/GenBank/DDBJ databases">
        <authorList>
            <person name="Kallberg Y."/>
            <person name="Tangrot J."/>
            <person name="Rosling A."/>
        </authorList>
    </citation>
    <scope>NUCLEOTIDE SEQUENCE</scope>
    <source>
        <strain evidence="2">IN212</strain>
    </source>
</reference>
<dbReference type="OrthoDB" id="10426838at2759"/>
<evidence type="ECO:0000256" key="1">
    <source>
        <dbReference type="SAM" id="MobiDB-lite"/>
    </source>
</evidence>
<protein>
    <submittedName>
        <fullName evidence="2">5725_t:CDS:1</fullName>
    </submittedName>
</protein>
<dbReference type="Proteomes" id="UP000789396">
    <property type="component" value="Unassembled WGS sequence"/>
</dbReference>
<accession>A0A9N9NZ67</accession>
<evidence type="ECO:0000313" key="2">
    <source>
        <dbReference type="EMBL" id="CAG8769927.1"/>
    </source>
</evidence>
<evidence type="ECO:0000313" key="3">
    <source>
        <dbReference type="Proteomes" id="UP000789396"/>
    </source>
</evidence>
<feature type="compositionally biased region" description="Polar residues" evidence="1">
    <location>
        <begin position="142"/>
        <end position="154"/>
    </location>
</feature>